<dbReference type="PROSITE" id="PS51257">
    <property type="entry name" value="PROKAR_LIPOPROTEIN"/>
    <property type="match status" value="1"/>
</dbReference>
<feature type="region of interest" description="Disordered" evidence="1">
    <location>
        <begin position="92"/>
        <end position="125"/>
    </location>
</feature>
<evidence type="ECO:0000313" key="4">
    <source>
        <dbReference type="Proteomes" id="UP000048984"/>
    </source>
</evidence>
<comment type="caution">
    <text evidence="3">The sequence shown here is derived from an EMBL/GenBank/DDBJ whole genome shotgun (WGS) entry which is preliminary data.</text>
</comment>
<dbReference type="RefSeq" id="WP_054358493.1">
    <property type="nucleotide sequence ID" value="NZ_LJYW01000001.1"/>
</dbReference>
<evidence type="ECO:0000313" key="3">
    <source>
        <dbReference type="EMBL" id="KPL52330.1"/>
    </source>
</evidence>
<feature type="compositionally biased region" description="Basic and acidic residues" evidence="1">
    <location>
        <begin position="92"/>
        <end position="105"/>
    </location>
</feature>
<dbReference type="STRING" id="665126.ABB55_08870"/>
<name>A0A0P6W4W3_9HYPH</name>
<evidence type="ECO:0000256" key="2">
    <source>
        <dbReference type="SAM" id="SignalP"/>
    </source>
</evidence>
<reference evidence="3 4" key="2">
    <citation type="submission" date="2015-10" db="EMBL/GenBank/DDBJ databases">
        <title>Draft Genome Sequence of Prosthecomicrobium hirschii ATCC 27832.</title>
        <authorList>
            <person name="Daniel J."/>
            <person name="Givan S.A."/>
            <person name="Brun Y.V."/>
            <person name="Brown P.J."/>
        </authorList>
    </citation>
    <scope>NUCLEOTIDE SEQUENCE [LARGE SCALE GENOMIC DNA]</scope>
    <source>
        <strain evidence="3 4">16</strain>
    </source>
</reference>
<keyword evidence="4" id="KW-1185">Reference proteome</keyword>
<dbReference type="EMBL" id="LJYW01000001">
    <property type="protein sequence ID" value="KPL52330.1"/>
    <property type="molecule type" value="Genomic_DNA"/>
</dbReference>
<keyword evidence="2" id="KW-0732">Signal</keyword>
<protein>
    <recommendedName>
        <fullName evidence="5">Glucose/Sorbosone dehydrogenase domain-containing protein</fullName>
    </recommendedName>
</protein>
<evidence type="ECO:0008006" key="5">
    <source>
        <dbReference type="Google" id="ProtNLM"/>
    </source>
</evidence>
<feature type="signal peptide" evidence="2">
    <location>
        <begin position="1"/>
        <end position="16"/>
    </location>
</feature>
<gene>
    <name evidence="3" type="ORF">ABB55_08870</name>
</gene>
<evidence type="ECO:0000256" key="1">
    <source>
        <dbReference type="SAM" id="MobiDB-lite"/>
    </source>
</evidence>
<dbReference type="AlphaFoldDB" id="A0A0P6W4W3"/>
<organism evidence="3 4">
    <name type="scientific">Prosthecodimorpha hirschii</name>
    <dbReference type="NCBI Taxonomy" id="665126"/>
    <lineage>
        <taxon>Bacteria</taxon>
        <taxon>Pseudomonadati</taxon>
        <taxon>Pseudomonadota</taxon>
        <taxon>Alphaproteobacteria</taxon>
        <taxon>Hyphomicrobiales</taxon>
        <taxon>Ancalomicrobiaceae</taxon>
        <taxon>Prosthecodimorpha</taxon>
    </lineage>
</organism>
<dbReference type="Proteomes" id="UP000048984">
    <property type="component" value="Unassembled WGS sequence"/>
</dbReference>
<sequence length="125" mass="13697">MRPLAGILGTAWLAFAAGCGTAEARAIRCLFTEPSAILIWRPAARSLTIEDPVTDYPNVRRETVRPVTARRLARGRIDLVAPDGRVLLQLTRDGRGSDGMSDRRYPYSAGNPREQNRDGGCFPVS</sequence>
<reference evidence="3 4" key="1">
    <citation type="submission" date="2015-09" db="EMBL/GenBank/DDBJ databases">
        <authorList>
            <person name="Jackson K.R."/>
            <person name="Lunt B.L."/>
            <person name="Fisher J.N.B."/>
            <person name="Gardner A.V."/>
            <person name="Bailey M.E."/>
            <person name="Deus L.M."/>
            <person name="Earl A.S."/>
            <person name="Gibby P.D."/>
            <person name="Hartmann K.A."/>
            <person name="Liu J.E."/>
            <person name="Manci A.M."/>
            <person name="Nielsen D.A."/>
            <person name="Solomon M.B."/>
            <person name="Breakwell D.P."/>
            <person name="Burnett S.H."/>
            <person name="Grose J.H."/>
        </authorList>
    </citation>
    <scope>NUCLEOTIDE SEQUENCE [LARGE SCALE GENOMIC DNA]</scope>
    <source>
        <strain evidence="3 4">16</strain>
    </source>
</reference>
<accession>A0A0P6W4W3</accession>
<proteinExistence type="predicted"/>
<feature type="chain" id="PRO_5006132097" description="Glucose/Sorbosone dehydrogenase domain-containing protein" evidence="2">
    <location>
        <begin position="17"/>
        <end position="125"/>
    </location>
</feature>